<keyword evidence="1" id="KW-1133">Transmembrane helix</keyword>
<dbReference type="EMBL" id="BQNB010013410">
    <property type="protein sequence ID" value="GJT15610.1"/>
    <property type="molecule type" value="Genomic_DNA"/>
</dbReference>
<feature type="transmembrane region" description="Helical" evidence="1">
    <location>
        <begin position="36"/>
        <end position="55"/>
    </location>
</feature>
<reference evidence="2" key="1">
    <citation type="journal article" date="2022" name="Int. J. Mol. Sci.">
        <title>Draft Genome of Tanacetum Coccineum: Genomic Comparison of Closely Related Tanacetum-Family Plants.</title>
        <authorList>
            <person name="Yamashiro T."/>
            <person name="Shiraishi A."/>
            <person name="Nakayama K."/>
            <person name="Satake H."/>
        </authorList>
    </citation>
    <scope>NUCLEOTIDE SEQUENCE</scope>
</reference>
<dbReference type="Proteomes" id="UP001151760">
    <property type="component" value="Unassembled WGS sequence"/>
</dbReference>
<keyword evidence="1" id="KW-0812">Transmembrane</keyword>
<evidence type="ECO:0000256" key="1">
    <source>
        <dbReference type="SAM" id="Phobius"/>
    </source>
</evidence>
<proteinExistence type="predicted"/>
<comment type="caution">
    <text evidence="2">The sequence shown here is derived from an EMBL/GenBank/DDBJ whole genome shotgun (WGS) entry which is preliminary data.</text>
</comment>
<gene>
    <name evidence="2" type="ORF">Tco_0874316</name>
</gene>
<name>A0ABQ5BL89_9ASTR</name>
<evidence type="ECO:0000313" key="3">
    <source>
        <dbReference type="Proteomes" id="UP001151760"/>
    </source>
</evidence>
<reference evidence="2" key="2">
    <citation type="submission" date="2022-01" db="EMBL/GenBank/DDBJ databases">
        <authorList>
            <person name="Yamashiro T."/>
            <person name="Shiraishi A."/>
            <person name="Satake H."/>
            <person name="Nakayama K."/>
        </authorList>
    </citation>
    <scope>NUCLEOTIDE SEQUENCE</scope>
</reference>
<accession>A0ABQ5BL89</accession>
<organism evidence="2 3">
    <name type="scientific">Tanacetum coccineum</name>
    <dbReference type="NCBI Taxonomy" id="301880"/>
    <lineage>
        <taxon>Eukaryota</taxon>
        <taxon>Viridiplantae</taxon>
        <taxon>Streptophyta</taxon>
        <taxon>Embryophyta</taxon>
        <taxon>Tracheophyta</taxon>
        <taxon>Spermatophyta</taxon>
        <taxon>Magnoliopsida</taxon>
        <taxon>eudicotyledons</taxon>
        <taxon>Gunneridae</taxon>
        <taxon>Pentapetalae</taxon>
        <taxon>asterids</taxon>
        <taxon>campanulids</taxon>
        <taxon>Asterales</taxon>
        <taxon>Asteraceae</taxon>
        <taxon>Asteroideae</taxon>
        <taxon>Anthemideae</taxon>
        <taxon>Anthemidinae</taxon>
        <taxon>Tanacetum</taxon>
    </lineage>
</organism>
<keyword evidence="1" id="KW-0472">Membrane</keyword>
<sequence>MVLGQTSKVFDIVLFSSPYFALSRLVVDTRPSCTDFLITTSCLFTLAVYACLLGWGGMRILKDVDLVNFGQYDERISRRAGVSPREFGSWRLIGMDPEAINEAVGGQMDENTPALSELFKEPQIQI</sequence>
<protein>
    <submittedName>
        <fullName evidence="2">Uncharacterized protein</fullName>
    </submittedName>
</protein>
<keyword evidence="3" id="KW-1185">Reference proteome</keyword>
<evidence type="ECO:0000313" key="2">
    <source>
        <dbReference type="EMBL" id="GJT15610.1"/>
    </source>
</evidence>